<keyword evidence="2" id="KW-1185">Reference proteome</keyword>
<evidence type="ECO:0008006" key="3">
    <source>
        <dbReference type="Google" id="ProtNLM"/>
    </source>
</evidence>
<dbReference type="AlphaFoldDB" id="A0A4V2W2Q6"/>
<name>A0A4V2W2Q6_9PROT</name>
<dbReference type="EMBL" id="SMCO01000003">
    <property type="protein sequence ID" value="TCV88949.1"/>
    <property type="molecule type" value="Genomic_DNA"/>
</dbReference>
<evidence type="ECO:0000313" key="2">
    <source>
        <dbReference type="Proteomes" id="UP000295367"/>
    </source>
</evidence>
<evidence type="ECO:0000313" key="1">
    <source>
        <dbReference type="EMBL" id="TCV88949.1"/>
    </source>
</evidence>
<proteinExistence type="predicted"/>
<sequence>MMFNFKKFFGEKDESPLANVEEVTRILDYLPVTDPVQSLQELTHWLNQLATKENFKLKKRIQLAERFDQSAQQHVRKLLVEYIKTPRMNKARDETIWNTCKQFESAVNLADFRCLADYQKDAEGVSAEEIALLAVRAMRALTMQVHWLHLRYQSLPEDFWDKIYAIFNVSEQYGFSRLAVSLNAYAKVETSVLVEMLKILMMEVSSPDQLTKSQIEIARLLIEDYATSFVWEDLPAGGTVFHMDFASRNPPLRLSQMTQSHFMTRCFGPGKIVSSMVIALKQLESGAIPKGFDIQRFRDFEREDLLEVLLHLSQAWGKAKSKSQEELALDNKRDSQRKKAFSYLDVIHGLGNIHKKLHSLSDVFNNAHAENDINQLMQKNIDASIQVESWVVENVSKRGYGLTIPSLKQDWVQGSVVLAVKLSESPWAIGVIRRIEVDKKADTRVGISVLSLQPVAVRLRPVITDSTVWESKEHTSSAQNIDALLLKAEPPTESVDTLLVEMNSYHLHRIYELITSEGTRLIRLDFCEENFKRLDRVAFSEVKKEDLKKSASLYR</sequence>
<accession>A0A4V2W2Q6</accession>
<organism evidence="1 2">
    <name type="scientific">Sulfurirhabdus autotrophica</name>
    <dbReference type="NCBI Taxonomy" id="1706046"/>
    <lineage>
        <taxon>Bacteria</taxon>
        <taxon>Pseudomonadati</taxon>
        <taxon>Pseudomonadota</taxon>
        <taxon>Betaproteobacteria</taxon>
        <taxon>Nitrosomonadales</taxon>
        <taxon>Sulfuricellaceae</taxon>
        <taxon>Sulfurirhabdus</taxon>
    </lineage>
</organism>
<dbReference type="Proteomes" id="UP000295367">
    <property type="component" value="Unassembled WGS sequence"/>
</dbReference>
<gene>
    <name evidence="1" type="ORF">EDC63_10320</name>
</gene>
<reference evidence="1 2" key="1">
    <citation type="submission" date="2019-03" db="EMBL/GenBank/DDBJ databases">
        <title>Genomic Encyclopedia of Type Strains, Phase IV (KMG-IV): sequencing the most valuable type-strain genomes for metagenomic binning, comparative biology and taxonomic classification.</title>
        <authorList>
            <person name="Goeker M."/>
        </authorList>
    </citation>
    <scope>NUCLEOTIDE SEQUENCE [LARGE SCALE GENOMIC DNA]</scope>
    <source>
        <strain evidence="1 2">DSM 100309</strain>
    </source>
</reference>
<comment type="caution">
    <text evidence="1">The sequence shown here is derived from an EMBL/GenBank/DDBJ whole genome shotgun (WGS) entry which is preliminary data.</text>
</comment>
<protein>
    <recommendedName>
        <fullName evidence="3">PilZ domain-containing protein</fullName>
    </recommendedName>
</protein>